<dbReference type="RefSeq" id="WP_330486205.1">
    <property type="nucleotide sequence ID" value="NZ_JAZBJZ010000169.1"/>
</dbReference>
<proteinExistence type="inferred from homology"/>
<accession>A0AAW9Q993</accession>
<dbReference type="SUPFAM" id="SSF55068">
    <property type="entry name" value="Peptide methionine sulfoxide reductase"/>
    <property type="match status" value="1"/>
</dbReference>
<keyword evidence="2 5" id="KW-0560">Oxidoreductase</keyword>
<evidence type="ECO:0000256" key="3">
    <source>
        <dbReference type="ARBA" id="ARBA00047806"/>
    </source>
</evidence>
<dbReference type="EMBL" id="JAZBJZ010000169">
    <property type="protein sequence ID" value="MEE3719768.1"/>
    <property type="molecule type" value="Genomic_DNA"/>
</dbReference>
<dbReference type="Gene3D" id="3.30.1060.10">
    <property type="entry name" value="Peptide methionine sulphoxide reductase MsrA"/>
    <property type="match status" value="1"/>
</dbReference>
<feature type="chain" id="PRO_5043734829" description="Peptide methionine sulfoxide reductase MsrA" evidence="6">
    <location>
        <begin position="20"/>
        <end position="230"/>
    </location>
</feature>
<dbReference type="EC" id="1.8.4.11" evidence="5"/>
<evidence type="ECO:0000256" key="1">
    <source>
        <dbReference type="ARBA" id="ARBA00005591"/>
    </source>
</evidence>
<evidence type="ECO:0000313" key="8">
    <source>
        <dbReference type="EMBL" id="MEE3719768.1"/>
    </source>
</evidence>
<name>A0AAW9Q993_9CYAN</name>
<reference evidence="8" key="1">
    <citation type="submission" date="2024-01" db="EMBL/GenBank/DDBJ databases">
        <title>Bank of Algae and Cyanobacteria of the Azores (BACA) strain genomes.</title>
        <authorList>
            <person name="Luz R."/>
            <person name="Cordeiro R."/>
            <person name="Fonseca A."/>
            <person name="Goncalves V."/>
        </authorList>
    </citation>
    <scope>NUCLEOTIDE SEQUENCE</scope>
    <source>
        <strain evidence="8">BACA0141</strain>
    </source>
</reference>
<dbReference type="InterPro" id="IPR036509">
    <property type="entry name" value="Met_Sox_Rdtase_MsrA_sf"/>
</dbReference>
<evidence type="ECO:0000256" key="6">
    <source>
        <dbReference type="SAM" id="SignalP"/>
    </source>
</evidence>
<feature type="active site" evidence="5">
    <location>
        <position position="64"/>
    </location>
</feature>
<comment type="catalytic activity">
    <reaction evidence="3 5">
        <text>L-methionyl-[protein] + [thioredoxin]-disulfide + H2O = L-methionyl-(S)-S-oxide-[protein] + [thioredoxin]-dithiol</text>
        <dbReference type="Rhea" id="RHEA:14217"/>
        <dbReference type="Rhea" id="RHEA-COMP:10698"/>
        <dbReference type="Rhea" id="RHEA-COMP:10700"/>
        <dbReference type="Rhea" id="RHEA-COMP:12313"/>
        <dbReference type="Rhea" id="RHEA-COMP:12315"/>
        <dbReference type="ChEBI" id="CHEBI:15377"/>
        <dbReference type="ChEBI" id="CHEBI:16044"/>
        <dbReference type="ChEBI" id="CHEBI:29950"/>
        <dbReference type="ChEBI" id="CHEBI:44120"/>
        <dbReference type="ChEBI" id="CHEBI:50058"/>
        <dbReference type="EC" id="1.8.4.11"/>
    </reaction>
</comment>
<organism evidence="8 9">
    <name type="scientific">Tumidithrix elongata BACA0141</name>
    <dbReference type="NCBI Taxonomy" id="2716417"/>
    <lineage>
        <taxon>Bacteria</taxon>
        <taxon>Bacillati</taxon>
        <taxon>Cyanobacteriota</taxon>
        <taxon>Cyanophyceae</taxon>
        <taxon>Pseudanabaenales</taxon>
        <taxon>Pseudanabaenaceae</taxon>
        <taxon>Tumidithrix</taxon>
        <taxon>Tumidithrix elongata</taxon>
    </lineage>
</organism>
<comment type="similarity">
    <text evidence="1 5">Belongs to the MsrA Met sulfoxide reductase family.</text>
</comment>
<evidence type="ECO:0000256" key="4">
    <source>
        <dbReference type="ARBA" id="ARBA00048782"/>
    </source>
</evidence>
<dbReference type="NCBIfam" id="TIGR00401">
    <property type="entry name" value="msrA"/>
    <property type="match status" value="1"/>
</dbReference>
<feature type="signal peptide" evidence="6">
    <location>
        <begin position="1"/>
        <end position="19"/>
    </location>
</feature>
<evidence type="ECO:0000313" key="9">
    <source>
        <dbReference type="Proteomes" id="UP001333818"/>
    </source>
</evidence>
<dbReference type="Proteomes" id="UP001333818">
    <property type="component" value="Unassembled WGS sequence"/>
</dbReference>
<dbReference type="HAMAP" id="MF_01401">
    <property type="entry name" value="MsrA"/>
    <property type="match status" value="1"/>
</dbReference>
<dbReference type="Pfam" id="PF01625">
    <property type="entry name" value="PMSR"/>
    <property type="match status" value="1"/>
</dbReference>
<dbReference type="AlphaFoldDB" id="A0AAW9Q993"/>
<feature type="domain" description="Peptide methionine sulphoxide reductase MsrA" evidence="7">
    <location>
        <begin position="58"/>
        <end position="209"/>
    </location>
</feature>
<keyword evidence="6" id="KW-0732">Signal</keyword>
<comment type="catalytic activity">
    <reaction evidence="4 5">
        <text>[thioredoxin]-disulfide + L-methionine + H2O = L-methionine (S)-S-oxide + [thioredoxin]-dithiol</text>
        <dbReference type="Rhea" id="RHEA:19993"/>
        <dbReference type="Rhea" id="RHEA-COMP:10698"/>
        <dbReference type="Rhea" id="RHEA-COMP:10700"/>
        <dbReference type="ChEBI" id="CHEBI:15377"/>
        <dbReference type="ChEBI" id="CHEBI:29950"/>
        <dbReference type="ChEBI" id="CHEBI:50058"/>
        <dbReference type="ChEBI" id="CHEBI:57844"/>
        <dbReference type="ChEBI" id="CHEBI:58772"/>
        <dbReference type="EC" id="1.8.4.11"/>
    </reaction>
</comment>
<comment type="function">
    <text evidence="5">Has an important function as a repair enzyme for proteins that have been inactivated by oxidation. Catalyzes the reversible oxidation-reduction of methionine sulfoxide in proteins to methionine.</text>
</comment>
<keyword evidence="9" id="KW-1185">Reference proteome</keyword>
<protein>
    <recommendedName>
        <fullName evidence="5">Peptide methionine sulfoxide reductase MsrA</fullName>
        <shortName evidence="5">Protein-methionine-S-oxide reductase</shortName>
        <ecNumber evidence="5">1.8.4.11</ecNumber>
    </recommendedName>
    <alternativeName>
        <fullName evidence="5">Peptide-methionine (S)-S-oxide reductase</fullName>
        <shortName evidence="5">Peptide Met(O) reductase</shortName>
    </alternativeName>
</protein>
<gene>
    <name evidence="5 8" type="primary">msrA</name>
    <name evidence="8" type="ORF">V2H45_23785</name>
</gene>
<dbReference type="GO" id="GO:0008113">
    <property type="term" value="F:peptide-methionine (S)-S-oxide reductase activity"/>
    <property type="evidence" value="ECO:0007669"/>
    <property type="project" value="UniProtKB-UniRule"/>
</dbReference>
<dbReference type="InterPro" id="IPR002569">
    <property type="entry name" value="Met_Sox_Rdtase_MsrA_dom"/>
</dbReference>
<comment type="caution">
    <text evidence="8">The sequence shown here is derived from an EMBL/GenBank/DDBJ whole genome shotgun (WGS) entry which is preliminary data.</text>
</comment>
<evidence type="ECO:0000256" key="5">
    <source>
        <dbReference type="HAMAP-Rule" id="MF_01401"/>
    </source>
</evidence>
<dbReference type="PANTHER" id="PTHR43774">
    <property type="entry name" value="PEPTIDE METHIONINE SULFOXIDE REDUCTASE"/>
    <property type="match status" value="1"/>
</dbReference>
<sequence>MLKRNFYFFCGVVAAISFAAFSLSSLSKGNAIDTSAKTNLANSSTTLSPSDEKGKATVVFAGGCFWGVEAVFEHLKGVTNVVSGYSGGTADTAHYETVSSGQTGHAESVKITYDPSQISYEQLLKVYFLVAHDPTQLNRQGPDRGTQYRSAIFFANAEQKQIAETYIARLNQEKAFSKPIVTQVVPLQSFYAAEDYHQDFIVHNPNYPYVVVHDLPKLEQLRKQFPEMYK</sequence>
<dbReference type="PANTHER" id="PTHR43774:SF1">
    <property type="entry name" value="PEPTIDE METHIONINE SULFOXIDE REDUCTASE MSRA 2"/>
    <property type="match status" value="1"/>
</dbReference>
<evidence type="ECO:0000256" key="2">
    <source>
        <dbReference type="ARBA" id="ARBA00023002"/>
    </source>
</evidence>
<evidence type="ECO:0000259" key="7">
    <source>
        <dbReference type="Pfam" id="PF01625"/>
    </source>
</evidence>